<keyword evidence="4" id="KW-1185">Reference proteome</keyword>
<feature type="compositionally biased region" description="Basic residues" evidence="1">
    <location>
        <begin position="351"/>
        <end position="367"/>
    </location>
</feature>
<dbReference type="RefSeq" id="XP_027612159.1">
    <property type="nucleotide sequence ID" value="XM_027756358.1"/>
</dbReference>
<evidence type="ECO:0000313" key="3">
    <source>
        <dbReference type="EMBL" id="GBE81255.1"/>
    </source>
</evidence>
<sequence>MFKPSGERRPLLNRVNRPPRGRLYDSGTVAVLGAARSDASPSSLAWNIGESTLQSVLDVIRRQCGYVIPWVDFLRFKPSGERHPLFKRKCHSPRGPLYDKETAAVRGAARSAASPHLAAEESASGRMSRGARRDFARRILEAQAQRRASRGAEDIAPTSPPFDAFERSGCIAKAAARSAASLHRALLGLHGLGLTFFDRGPRAASQGLRLSAVQGRTRLHRSPRVSKVEVQRRGARSAPRFPVRVACDIEDDALVVLASSGLNFRASGAGRTSSADRRYFPPKACGRRWSLLLREWMLASPRRLVDGTQRSTAPPLRCASLHQVRRSAVCRGLRDTGVDRRRDPRGESVQRRRARLKSVRRAPRGARHASVCLSHEHSRGRRQSARAVSLDGDAAVSSPGSVLQRTKRGACVAEAL</sequence>
<dbReference type="EMBL" id="BFAD01000003">
    <property type="protein sequence ID" value="GBE81246.1"/>
    <property type="molecule type" value="Genomic_DNA"/>
</dbReference>
<feature type="compositionally biased region" description="Basic and acidic residues" evidence="1">
    <location>
        <begin position="337"/>
        <end position="350"/>
    </location>
</feature>
<comment type="caution">
    <text evidence="2">The sequence shown here is derived from an EMBL/GenBank/DDBJ whole genome shotgun (WGS) entry which is preliminary data.</text>
</comment>
<dbReference type="AlphaFoldDB" id="A0A401GGD6"/>
<dbReference type="InParanoid" id="A0A401GGD6"/>
<feature type="region of interest" description="Disordered" evidence="1">
    <location>
        <begin position="337"/>
        <end position="401"/>
    </location>
</feature>
<name>A0A401GGD6_9APHY</name>
<proteinExistence type="predicted"/>
<evidence type="ECO:0000313" key="2">
    <source>
        <dbReference type="EMBL" id="GBE81246.1"/>
    </source>
</evidence>
<reference evidence="2 4" key="1">
    <citation type="journal article" date="2018" name="Sci. Rep.">
        <title>Genome sequence of the cauliflower mushroom Sparassis crispa (Hanabiratake) and its association with beneficial usage.</title>
        <authorList>
            <person name="Kiyama R."/>
            <person name="Furutani Y."/>
            <person name="Kawaguchi K."/>
            <person name="Nakanishi T."/>
        </authorList>
    </citation>
    <scope>NUCLEOTIDE SEQUENCE [LARGE SCALE GENOMIC DNA]</scope>
</reference>
<gene>
    <name evidence="2" type="ORF">SCP_0309730</name>
    <name evidence="3" type="ORF">SCP_0309820</name>
</gene>
<dbReference type="Proteomes" id="UP000287166">
    <property type="component" value="Unassembled WGS sequence"/>
</dbReference>
<dbReference type="GeneID" id="38778163"/>
<evidence type="ECO:0000313" key="4">
    <source>
        <dbReference type="Proteomes" id="UP000287166"/>
    </source>
</evidence>
<protein>
    <submittedName>
        <fullName evidence="2">Uncharacterized protein</fullName>
    </submittedName>
</protein>
<accession>A0A401GGD6</accession>
<organism evidence="2 4">
    <name type="scientific">Sparassis crispa</name>
    <dbReference type="NCBI Taxonomy" id="139825"/>
    <lineage>
        <taxon>Eukaryota</taxon>
        <taxon>Fungi</taxon>
        <taxon>Dikarya</taxon>
        <taxon>Basidiomycota</taxon>
        <taxon>Agaricomycotina</taxon>
        <taxon>Agaricomycetes</taxon>
        <taxon>Polyporales</taxon>
        <taxon>Sparassidaceae</taxon>
        <taxon>Sparassis</taxon>
    </lineage>
</organism>
<evidence type="ECO:0000256" key="1">
    <source>
        <dbReference type="SAM" id="MobiDB-lite"/>
    </source>
</evidence>
<dbReference type="EMBL" id="BFAD01000003">
    <property type="protein sequence ID" value="GBE81255.1"/>
    <property type="molecule type" value="Genomic_DNA"/>
</dbReference>